<dbReference type="RefSeq" id="WP_212990088.1">
    <property type="nucleotide sequence ID" value="NZ_BAABEA010000015.1"/>
</dbReference>
<dbReference type="Proteomes" id="UP000681340">
    <property type="component" value="Unassembled WGS sequence"/>
</dbReference>
<evidence type="ECO:0000313" key="2">
    <source>
        <dbReference type="Proteomes" id="UP000681340"/>
    </source>
</evidence>
<proteinExistence type="predicted"/>
<comment type="caution">
    <text evidence="1">The sequence shown here is derived from an EMBL/GenBank/DDBJ whole genome shotgun (WGS) entry which is preliminary data.</text>
</comment>
<reference evidence="1" key="1">
    <citation type="submission" date="2021-03" db="EMBL/GenBank/DDBJ databases">
        <title>Whole genome shotgun sequence of Actinoplanes auranticolor NBRC 12245.</title>
        <authorList>
            <person name="Komaki H."/>
            <person name="Tamura T."/>
        </authorList>
    </citation>
    <scope>NUCLEOTIDE SEQUENCE</scope>
    <source>
        <strain evidence="1">NBRC 12245</strain>
    </source>
</reference>
<name>A0A919VNM5_9ACTN</name>
<dbReference type="PROSITE" id="PS51257">
    <property type="entry name" value="PROKAR_LIPOPROTEIN"/>
    <property type="match status" value="1"/>
</dbReference>
<organism evidence="1 2">
    <name type="scientific">Actinoplanes auranticolor</name>
    <dbReference type="NCBI Taxonomy" id="47988"/>
    <lineage>
        <taxon>Bacteria</taxon>
        <taxon>Bacillati</taxon>
        <taxon>Actinomycetota</taxon>
        <taxon>Actinomycetes</taxon>
        <taxon>Micromonosporales</taxon>
        <taxon>Micromonosporaceae</taxon>
        <taxon>Actinoplanes</taxon>
    </lineage>
</organism>
<protein>
    <submittedName>
        <fullName evidence="1">Uncharacterized protein</fullName>
    </submittedName>
</protein>
<keyword evidence="2" id="KW-1185">Reference proteome</keyword>
<dbReference type="AlphaFoldDB" id="A0A919VNM5"/>
<gene>
    <name evidence="1" type="ORF">Aau02nite_40450</name>
</gene>
<dbReference type="EMBL" id="BOQL01000030">
    <property type="protein sequence ID" value="GIM70316.1"/>
    <property type="molecule type" value="Genomic_DNA"/>
</dbReference>
<accession>A0A919VNM5</accession>
<sequence length="84" mass="8707">MNKTFLDAGGDQPDARQSTFAPLRPVANLCTAGSCPTVYASESGTLVVQGYAVSAERAGVELPDGEILVEIPLALLTEAARNLS</sequence>
<evidence type="ECO:0000313" key="1">
    <source>
        <dbReference type="EMBL" id="GIM70316.1"/>
    </source>
</evidence>